<evidence type="ECO:0008006" key="2">
    <source>
        <dbReference type="Google" id="ProtNLM"/>
    </source>
</evidence>
<dbReference type="AlphaFoldDB" id="A0A6C0D3H2"/>
<evidence type="ECO:0000313" key="1">
    <source>
        <dbReference type="EMBL" id="QHT11003.1"/>
    </source>
</evidence>
<organism evidence="1">
    <name type="scientific">viral metagenome</name>
    <dbReference type="NCBI Taxonomy" id="1070528"/>
    <lineage>
        <taxon>unclassified sequences</taxon>
        <taxon>metagenomes</taxon>
        <taxon>organismal metagenomes</taxon>
    </lineage>
</organism>
<dbReference type="EMBL" id="MN739530">
    <property type="protein sequence ID" value="QHT11003.1"/>
    <property type="molecule type" value="Genomic_DNA"/>
</dbReference>
<protein>
    <recommendedName>
        <fullName evidence="2">NET domain-containing protein</fullName>
    </recommendedName>
</protein>
<sequence>MTTINLETPDVLEHIKNRIENLDKYHQIEILKILNKNACKLNENKSGVYVNLSFLSSQTVNELKKYIDYTNDQEESLVTMEYQKEEFKNAFFIEKEDKDNLTVSYSSVNNVAK</sequence>
<reference evidence="1" key="1">
    <citation type="journal article" date="2020" name="Nature">
        <title>Giant virus diversity and host interactions through global metagenomics.</title>
        <authorList>
            <person name="Schulz F."/>
            <person name="Roux S."/>
            <person name="Paez-Espino D."/>
            <person name="Jungbluth S."/>
            <person name="Walsh D.A."/>
            <person name="Denef V.J."/>
            <person name="McMahon K.D."/>
            <person name="Konstantinidis K.T."/>
            <person name="Eloe-Fadrosh E.A."/>
            <person name="Kyrpides N.C."/>
            <person name="Woyke T."/>
        </authorList>
    </citation>
    <scope>NUCLEOTIDE SEQUENCE</scope>
    <source>
        <strain evidence="1">GVMAG-M-3300023174-111</strain>
    </source>
</reference>
<name>A0A6C0D3H2_9ZZZZ</name>
<accession>A0A6C0D3H2</accession>
<proteinExistence type="predicted"/>